<evidence type="ECO:0000256" key="4">
    <source>
        <dbReference type="ARBA" id="ARBA00022475"/>
    </source>
</evidence>
<dbReference type="InterPro" id="IPR004776">
    <property type="entry name" value="Mem_transp_PIN-like"/>
</dbReference>
<dbReference type="PANTHER" id="PTHR36838:SF4">
    <property type="entry name" value="AUXIN EFFLUX CARRIER FAMILY PROTEIN"/>
    <property type="match status" value="1"/>
</dbReference>
<evidence type="ECO:0000256" key="8">
    <source>
        <dbReference type="SAM" id="Phobius"/>
    </source>
</evidence>
<reference evidence="9 10" key="1">
    <citation type="submission" date="2018-06" db="EMBL/GenBank/DDBJ databases">
        <title>Azoarcus communis strain SWub3 genome.</title>
        <authorList>
            <person name="Zorraquino Salvo V."/>
            <person name="Toubiana D."/>
            <person name="Blumwald E."/>
        </authorList>
    </citation>
    <scope>NUCLEOTIDE SEQUENCE [LARGE SCALE GENOMIC DNA]</scope>
    <source>
        <strain evidence="9 10">SWub3</strain>
    </source>
</reference>
<dbReference type="OrthoDB" id="9805563at2"/>
<keyword evidence="6 8" id="KW-1133">Transmembrane helix</keyword>
<evidence type="ECO:0000256" key="2">
    <source>
        <dbReference type="ARBA" id="ARBA00010145"/>
    </source>
</evidence>
<feature type="transmembrane region" description="Helical" evidence="8">
    <location>
        <begin position="290"/>
        <end position="313"/>
    </location>
</feature>
<gene>
    <name evidence="9" type="ORF">DNK49_03900</name>
</gene>
<keyword evidence="5 8" id="KW-0812">Transmembrane</keyword>
<feature type="transmembrane region" description="Helical" evidence="8">
    <location>
        <begin position="165"/>
        <end position="189"/>
    </location>
</feature>
<dbReference type="PANTHER" id="PTHR36838">
    <property type="entry name" value="AUXIN EFFLUX CARRIER FAMILY PROTEIN"/>
    <property type="match status" value="1"/>
</dbReference>
<keyword evidence="3" id="KW-0813">Transport</keyword>
<keyword evidence="4" id="KW-1003">Cell membrane</keyword>
<accession>A0A323UZM6</accession>
<comment type="caution">
    <text evidence="9">The sequence shown here is derived from an EMBL/GenBank/DDBJ whole genome shotgun (WGS) entry which is preliminary data.</text>
</comment>
<dbReference type="Pfam" id="PF03547">
    <property type="entry name" value="Mem_trans"/>
    <property type="match status" value="1"/>
</dbReference>
<name>A0A323UZM6_9RHOO</name>
<dbReference type="GO" id="GO:0005886">
    <property type="term" value="C:plasma membrane"/>
    <property type="evidence" value="ECO:0007669"/>
    <property type="project" value="UniProtKB-SubCell"/>
</dbReference>
<feature type="transmembrane region" description="Helical" evidence="8">
    <location>
        <begin position="41"/>
        <end position="60"/>
    </location>
</feature>
<dbReference type="GO" id="GO:0055085">
    <property type="term" value="P:transmembrane transport"/>
    <property type="evidence" value="ECO:0007669"/>
    <property type="project" value="InterPro"/>
</dbReference>
<evidence type="ECO:0000313" key="10">
    <source>
        <dbReference type="Proteomes" id="UP000248259"/>
    </source>
</evidence>
<dbReference type="InterPro" id="IPR038770">
    <property type="entry name" value="Na+/solute_symporter_sf"/>
</dbReference>
<dbReference type="RefSeq" id="WP_110523027.1">
    <property type="nucleotide sequence ID" value="NZ_QKOE01000002.1"/>
</dbReference>
<proteinExistence type="inferred from homology"/>
<evidence type="ECO:0000256" key="7">
    <source>
        <dbReference type="ARBA" id="ARBA00023136"/>
    </source>
</evidence>
<dbReference type="Gene3D" id="1.20.1530.20">
    <property type="match status" value="1"/>
</dbReference>
<evidence type="ECO:0000256" key="3">
    <source>
        <dbReference type="ARBA" id="ARBA00022448"/>
    </source>
</evidence>
<organism evidence="9 10">
    <name type="scientific">Parazoarcus communis SWub3 = DSM 12120</name>
    <dbReference type="NCBI Taxonomy" id="1121029"/>
    <lineage>
        <taxon>Bacteria</taxon>
        <taxon>Pseudomonadati</taxon>
        <taxon>Pseudomonadota</taxon>
        <taxon>Betaproteobacteria</taxon>
        <taxon>Rhodocyclales</taxon>
        <taxon>Zoogloeaceae</taxon>
        <taxon>Parazoarcus</taxon>
    </lineage>
</organism>
<evidence type="ECO:0000313" key="9">
    <source>
        <dbReference type="EMBL" id="PZA17681.1"/>
    </source>
</evidence>
<keyword evidence="10" id="KW-1185">Reference proteome</keyword>
<dbReference type="AlphaFoldDB" id="A0A323UZM6"/>
<feature type="transmembrane region" description="Helical" evidence="8">
    <location>
        <begin position="232"/>
        <end position="254"/>
    </location>
</feature>
<sequence>MTAFLEVLSFSFSVTGPIFVLLALGVLLRRTGMLTDGFIDAGSRLVFTIALPVLLFMSIAKTQIGDSVNLGMIAYGLVATLVIYLLLEWGAKHCVQPAQDRGVVVQGGFRSNFGVVGLAYCLNAYGDEGLAVVSLYLGLVTILVNVLAVVTLSRSLHRRQGAGKIARGIATNPLIIGILLALPVSWLQLPLPEVLWQSGRYVADMTLPLALLCTGAALNFRSLRSEIGNTVLASLSKLVLVPVLLGVGGIALGFRGTELGVLFLMASAPSAAAGYVMVRAMGGNASLAANIIALTTLGSILTTSAGVMVLRWLGVI</sequence>
<comment type="subcellular location">
    <subcellularLocation>
        <location evidence="1">Cell membrane</location>
        <topology evidence="1">Multi-pass membrane protein</topology>
    </subcellularLocation>
</comment>
<dbReference type="Proteomes" id="UP000248259">
    <property type="component" value="Unassembled WGS sequence"/>
</dbReference>
<keyword evidence="7 8" id="KW-0472">Membrane</keyword>
<evidence type="ECO:0000256" key="1">
    <source>
        <dbReference type="ARBA" id="ARBA00004651"/>
    </source>
</evidence>
<feature type="transmembrane region" description="Helical" evidence="8">
    <location>
        <begin position="12"/>
        <end position="29"/>
    </location>
</feature>
<feature type="transmembrane region" description="Helical" evidence="8">
    <location>
        <begin position="72"/>
        <end position="91"/>
    </location>
</feature>
<dbReference type="EMBL" id="QKOE01000002">
    <property type="protein sequence ID" value="PZA17681.1"/>
    <property type="molecule type" value="Genomic_DNA"/>
</dbReference>
<protein>
    <submittedName>
        <fullName evidence="9">AEC family transporter</fullName>
    </submittedName>
</protein>
<evidence type="ECO:0000256" key="6">
    <source>
        <dbReference type="ARBA" id="ARBA00022989"/>
    </source>
</evidence>
<evidence type="ECO:0000256" key="5">
    <source>
        <dbReference type="ARBA" id="ARBA00022692"/>
    </source>
</evidence>
<comment type="similarity">
    <text evidence="2">Belongs to the auxin efflux carrier (TC 2.A.69) family.</text>
</comment>
<feature type="transmembrane region" description="Helical" evidence="8">
    <location>
        <begin position="131"/>
        <end position="153"/>
    </location>
</feature>
<feature type="transmembrane region" description="Helical" evidence="8">
    <location>
        <begin position="260"/>
        <end position="278"/>
    </location>
</feature>